<keyword evidence="2" id="KW-0378">Hydrolase</keyword>
<dbReference type="InterPro" id="IPR029052">
    <property type="entry name" value="Metallo-depent_PP-like"/>
</dbReference>
<organism evidence="3 4">
    <name type="scientific">Alicyclobacillus tolerans</name>
    <dbReference type="NCBI Taxonomy" id="90970"/>
    <lineage>
        <taxon>Bacteria</taxon>
        <taxon>Bacillati</taxon>
        <taxon>Bacillota</taxon>
        <taxon>Bacilli</taxon>
        <taxon>Bacillales</taxon>
        <taxon>Alicyclobacillaceae</taxon>
        <taxon>Alicyclobacillus</taxon>
    </lineage>
</organism>
<evidence type="ECO:0000313" key="4">
    <source>
        <dbReference type="Proteomes" id="UP000184016"/>
    </source>
</evidence>
<dbReference type="OrthoDB" id="1645838at2"/>
<dbReference type="Proteomes" id="UP000184016">
    <property type="component" value="Unassembled WGS sequence"/>
</dbReference>
<reference evidence="4" key="1">
    <citation type="submission" date="2016-11" db="EMBL/GenBank/DDBJ databases">
        <authorList>
            <person name="Varghese N."/>
            <person name="Submissions S."/>
        </authorList>
    </citation>
    <scope>NUCLEOTIDE SEQUENCE [LARGE SCALE GENOMIC DNA]</scope>
    <source>
        <strain evidence="4">USBA-503</strain>
    </source>
</reference>
<accession>A0A1M6X1M0</accession>
<dbReference type="RefSeq" id="WP_072875187.1">
    <property type="nucleotide sequence ID" value="NZ_FRAF01000031.1"/>
</dbReference>
<evidence type="ECO:0000256" key="2">
    <source>
        <dbReference type="ARBA" id="ARBA00022801"/>
    </source>
</evidence>
<dbReference type="EMBL" id="FRAF01000031">
    <property type="protein sequence ID" value="SHK99848.1"/>
    <property type="molecule type" value="Genomic_DNA"/>
</dbReference>
<dbReference type="AlphaFoldDB" id="A0A1M6X1M0"/>
<dbReference type="STRING" id="1830138.SAMN05443507_1316"/>
<dbReference type="GO" id="GO:0046872">
    <property type="term" value="F:metal ion binding"/>
    <property type="evidence" value="ECO:0007669"/>
    <property type="project" value="UniProtKB-KW"/>
</dbReference>
<evidence type="ECO:0000256" key="1">
    <source>
        <dbReference type="ARBA" id="ARBA00022723"/>
    </source>
</evidence>
<protein>
    <submittedName>
        <fullName evidence="3">3',5'-cyclic AMP phosphodiesterase CpdA</fullName>
    </submittedName>
</protein>
<dbReference type="PANTHER" id="PTHR42988:SF2">
    <property type="entry name" value="CYCLIC NUCLEOTIDE PHOSPHODIESTERASE CBUA0032-RELATED"/>
    <property type="match status" value="1"/>
</dbReference>
<dbReference type="GO" id="GO:0016787">
    <property type="term" value="F:hydrolase activity"/>
    <property type="evidence" value="ECO:0007669"/>
    <property type="project" value="UniProtKB-KW"/>
</dbReference>
<keyword evidence="1" id="KW-0479">Metal-binding</keyword>
<keyword evidence="4" id="KW-1185">Reference proteome</keyword>
<dbReference type="PANTHER" id="PTHR42988">
    <property type="entry name" value="PHOSPHOHYDROLASE"/>
    <property type="match status" value="1"/>
</dbReference>
<gene>
    <name evidence="3" type="ORF">SAMN05443507_1316</name>
</gene>
<dbReference type="Gene3D" id="3.60.21.10">
    <property type="match status" value="1"/>
</dbReference>
<dbReference type="SUPFAM" id="SSF56300">
    <property type="entry name" value="Metallo-dependent phosphatases"/>
    <property type="match status" value="1"/>
</dbReference>
<dbReference type="InterPro" id="IPR050884">
    <property type="entry name" value="CNP_phosphodiesterase-III"/>
</dbReference>
<name>A0A1M6X1M0_9BACL</name>
<evidence type="ECO:0000313" key="3">
    <source>
        <dbReference type="EMBL" id="SHK99848.1"/>
    </source>
</evidence>
<sequence length="284" mass="32756">MSRTIRLAVMGDAHYCNEIPNEHAFIRDAYYRQLFREFFTLDADVHILLGDITHWGHPLEWDFVLRTTSELSKQYDRQFRFILGNHDTLRQSKEDVLRQTDSPRYAVDEFPNLRIVYLDTTKESSYDNWGGLVDEEQLDWLDEMSRSKNQYTIVCGHHPIVQTTAGSDHEMMSIDNSREVLQKLAKLSPEGLYLNGHNHIHSAVNGTDTLPGWTFVQHSAVLSAPVFRRYSVSDEAVHVSSYHADHDLLRQSELFRGLILGYGHTDKAYGTSEMILTTLPRAKD</sequence>
<proteinExistence type="predicted"/>